<dbReference type="PANTHER" id="PTHR19856:SF0">
    <property type="entry name" value="WD REPEAT-CONTAINING PROTEIN 1"/>
    <property type="match status" value="1"/>
</dbReference>
<evidence type="ECO:0000256" key="2">
    <source>
        <dbReference type="ARBA" id="ARBA00022737"/>
    </source>
</evidence>
<feature type="compositionally biased region" description="Polar residues" evidence="3">
    <location>
        <begin position="1"/>
        <end position="14"/>
    </location>
</feature>
<proteinExistence type="predicted"/>
<dbReference type="GO" id="GO:0030864">
    <property type="term" value="C:cortical actin cytoskeleton"/>
    <property type="evidence" value="ECO:0007669"/>
    <property type="project" value="TreeGrafter"/>
</dbReference>
<dbReference type="Gene3D" id="2.130.10.10">
    <property type="entry name" value="YVTN repeat-like/Quinoprotein amine dehydrogenase"/>
    <property type="match status" value="1"/>
</dbReference>
<organism evidence="4 5">
    <name type="scientific">Cyprinus carpio</name>
    <name type="common">Common carp</name>
    <dbReference type="NCBI Taxonomy" id="7962"/>
    <lineage>
        <taxon>Eukaryota</taxon>
        <taxon>Metazoa</taxon>
        <taxon>Chordata</taxon>
        <taxon>Craniata</taxon>
        <taxon>Vertebrata</taxon>
        <taxon>Euteleostomi</taxon>
        <taxon>Actinopterygii</taxon>
        <taxon>Neopterygii</taxon>
        <taxon>Teleostei</taxon>
        <taxon>Ostariophysi</taxon>
        <taxon>Cypriniformes</taxon>
        <taxon>Cyprinidae</taxon>
        <taxon>Cyprininae</taxon>
        <taxon>Cyprinus</taxon>
    </lineage>
</organism>
<dbReference type="Proteomes" id="UP000694427">
    <property type="component" value="Unplaced"/>
</dbReference>
<evidence type="ECO:0000256" key="1">
    <source>
        <dbReference type="ARBA" id="ARBA00022574"/>
    </source>
</evidence>
<evidence type="ECO:0000313" key="5">
    <source>
        <dbReference type="Proteomes" id="UP000694427"/>
    </source>
</evidence>
<dbReference type="GO" id="GO:0040011">
    <property type="term" value="P:locomotion"/>
    <property type="evidence" value="ECO:0007669"/>
    <property type="project" value="TreeGrafter"/>
</dbReference>
<keyword evidence="1" id="KW-0853">WD repeat</keyword>
<dbReference type="SUPFAM" id="SSF50974">
    <property type="entry name" value="Nitrous oxide reductase, N-terminal domain"/>
    <property type="match status" value="1"/>
</dbReference>
<dbReference type="InterPro" id="IPR015943">
    <property type="entry name" value="WD40/YVTN_repeat-like_dom_sf"/>
</dbReference>
<dbReference type="Ensembl" id="ENSCCRT00010102991.1">
    <property type="protein sequence ID" value="ENSCCRP00010092870.1"/>
    <property type="gene ID" value="ENSCCRG00010039809.1"/>
</dbReference>
<dbReference type="InterPro" id="IPR011045">
    <property type="entry name" value="N2O_reductase_N"/>
</dbReference>
<name>A0A8C1NR59_CYPCA</name>
<reference evidence="4" key="2">
    <citation type="submission" date="2025-09" db="UniProtKB">
        <authorList>
            <consortium name="Ensembl"/>
        </authorList>
    </citation>
    <scope>IDENTIFICATION</scope>
</reference>
<reference evidence="4" key="1">
    <citation type="submission" date="2025-08" db="UniProtKB">
        <authorList>
            <consortium name="Ensembl"/>
        </authorList>
    </citation>
    <scope>IDENTIFICATION</scope>
</reference>
<accession>A0A8C1NR59</accession>
<dbReference type="GO" id="GO:0030042">
    <property type="term" value="P:actin filament depolymerization"/>
    <property type="evidence" value="ECO:0007669"/>
    <property type="project" value="TreeGrafter"/>
</dbReference>
<evidence type="ECO:0000256" key="3">
    <source>
        <dbReference type="SAM" id="MobiDB-lite"/>
    </source>
</evidence>
<keyword evidence="2" id="KW-0677">Repeat</keyword>
<dbReference type="PANTHER" id="PTHR19856">
    <property type="entry name" value="WD-REPEATCONTAINING PROTEIN WDR1"/>
    <property type="match status" value="1"/>
</dbReference>
<protein>
    <submittedName>
        <fullName evidence="4">WD repeat domain 1</fullName>
    </submittedName>
</protein>
<feature type="region of interest" description="Disordered" evidence="3">
    <location>
        <begin position="1"/>
        <end position="26"/>
    </location>
</feature>
<evidence type="ECO:0000313" key="4">
    <source>
        <dbReference type="Ensembl" id="ENSCCRP00010092870.1"/>
    </source>
</evidence>
<dbReference type="GO" id="GO:0045214">
    <property type="term" value="P:sarcomere organization"/>
    <property type="evidence" value="ECO:0007669"/>
    <property type="project" value="TreeGrafter"/>
</dbReference>
<sequence length="75" mass="8174">MSVSLSGRSRTSPGLRTARGSPWWGRGERSEFGAVFLWDSGSSVGEIVGHSKIINSVDIKQTRPYRLARGSVLII</sequence>
<dbReference type="AlphaFoldDB" id="A0A8C1NR59"/>
<dbReference type="GO" id="GO:0051015">
    <property type="term" value="F:actin filament binding"/>
    <property type="evidence" value="ECO:0007669"/>
    <property type="project" value="TreeGrafter"/>
</dbReference>
<keyword evidence="5" id="KW-1185">Reference proteome</keyword>